<dbReference type="InterPro" id="IPR037208">
    <property type="entry name" value="Spo0E-like_sf"/>
</dbReference>
<dbReference type="HOGENOM" id="CLU_2448533_0_0_9"/>
<dbReference type="AlphaFoldDB" id="G9QHL5"/>
<sequence length="89" mass="10574">MSDCFWYDQAYLMEKIQEKREEMIRLGSLMGLDAKETIQCSQELDQLLNRYQYFYDKTQTNTIKRYRSGKKVAVRIRKAPLSSCMASMV</sequence>
<evidence type="ECO:0000313" key="1">
    <source>
        <dbReference type="EMBL" id="EHL79393.1"/>
    </source>
</evidence>
<evidence type="ECO:0008006" key="3">
    <source>
        <dbReference type="Google" id="ProtNLM"/>
    </source>
</evidence>
<dbReference type="EMBL" id="ACWF01000016">
    <property type="protein sequence ID" value="EHL79393.1"/>
    <property type="molecule type" value="Genomic_DNA"/>
</dbReference>
<proteinExistence type="predicted"/>
<name>G9QHL5_9BACI</name>
<dbReference type="PANTHER" id="PTHR41263">
    <property type="entry name" value="ASPARTYL-PHOSPHATE PHOSPHATASE YISI"/>
    <property type="match status" value="1"/>
</dbReference>
<dbReference type="InterPro" id="IPR036638">
    <property type="entry name" value="HLH_DNA-bd_sf"/>
</dbReference>
<dbReference type="Proteomes" id="UP000011747">
    <property type="component" value="Unassembled WGS sequence"/>
</dbReference>
<protein>
    <recommendedName>
        <fullName evidence="3">Spo0E like sporulation regulatory protein</fullName>
    </recommendedName>
</protein>
<evidence type="ECO:0000313" key="2">
    <source>
        <dbReference type="Proteomes" id="UP000011747"/>
    </source>
</evidence>
<dbReference type="Pfam" id="PF09388">
    <property type="entry name" value="SpoOE-like"/>
    <property type="match status" value="1"/>
</dbReference>
<dbReference type="SUPFAM" id="SSF140500">
    <property type="entry name" value="BAS1536-like"/>
    <property type="match status" value="1"/>
</dbReference>
<dbReference type="GO" id="GO:0046983">
    <property type="term" value="F:protein dimerization activity"/>
    <property type="evidence" value="ECO:0007669"/>
    <property type="project" value="InterPro"/>
</dbReference>
<keyword evidence="2" id="KW-1185">Reference proteome</keyword>
<dbReference type="InterPro" id="IPR053028">
    <property type="entry name" value="Spo0E-like_phosphatase"/>
</dbReference>
<organism evidence="1 2">
    <name type="scientific">Bacillus smithii 7_3_47FAA</name>
    <dbReference type="NCBI Taxonomy" id="665952"/>
    <lineage>
        <taxon>Bacteria</taxon>
        <taxon>Bacillati</taxon>
        <taxon>Bacillota</taxon>
        <taxon>Bacilli</taxon>
        <taxon>Bacillales</taxon>
        <taxon>Bacillaceae</taxon>
        <taxon>Bacillus</taxon>
    </lineage>
</organism>
<dbReference type="PATRIC" id="fig|665952.3.peg.420"/>
<gene>
    <name evidence="1" type="ORF">HMPREF1015_01274</name>
</gene>
<dbReference type="InterPro" id="IPR018540">
    <property type="entry name" value="Spo0E-like"/>
</dbReference>
<dbReference type="Gene3D" id="4.10.280.10">
    <property type="entry name" value="Helix-loop-helix DNA-binding domain"/>
    <property type="match status" value="1"/>
</dbReference>
<dbReference type="PANTHER" id="PTHR41263:SF1">
    <property type="entry name" value="ASPARTYL-PHOSPHATE PHOSPHATASE YISI"/>
    <property type="match status" value="1"/>
</dbReference>
<comment type="caution">
    <text evidence="1">The sequence shown here is derived from an EMBL/GenBank/DDBJ whole genome shotgun (WGS) entry which is preliminary data.</text>
</comment>
<dbReference type="RefSeq" id="WP_003352691.1">
    <property type="nucleotide sequence ID" value="NZ_JH414740.1"/>
</dbReference>
<accession>G9QHL5</accession>
<dbReference type="GO" id="GO:0043937">
    <property type="term" value="P:regulation of sporulation"/>
    <property type="evidence" value="ECO:0007669"/>
    <property type="project" value="InterPro"/>
</dbReference>
<reference evidence="1 2" key="1">
    <citation type="submission" date="2011-09" db="EMBL/GenBank/DDBJ databases">
        <title>The Genome Sequence of Bacillus smithii 7_3_47FAA.</title>
        <authorList>
            <consortium name="The Broad Institute Genome Sequencing Platform"/>
            <person name="Earl A."/>
            <person name="Ward D."/>
            <person name="Feldgarden M."/>
            <person name="Gevers D."/>
            <person name="Daigneault M."/>
            <person name="Strauss J."/>
            <person name="Allen-Vercoe E."/>
            <person name="Young S.K."/>
            <person name="Zeng Q."/>
            <person name="Gargeya S."/>
            <person name="Fitzgerald M."/>
            <person name="Haas B."/>
            <person name="Abouelleil A."/>
            <person name="Alvarado L."/>
            <person name="Arachchi H.M."/>
            <person name="Berlin A."/>
            <person name="Brown A."/>
            <person name="Chapman S.B."/>
            <person name="Chen Z."/>
            <person name="Dunbar C."/>
            <person name="Freedman E."/>
            <person name="Gearin G."/>
            <person name="Goldberg J."/>
            <person name="Griggs A."/>
            <person name="Gujja S."/>
            <person name="Heiman D."/>
            <person name="Howarth C."/>
            <person name="Larson L."/>
            <person name="Lui A."/>
            <person name="MacDonald P.J.P."/>
            <person name="Montmayeur A."/>
            <person name="Murphy C."/>
            <person name="Neiman D."/>
            <person name="Pearson M."/>
            <person name="Priest M."/>
            <person name="Roberts A."/>
            <person name="Saif S."/>
            <person name="Shea T."/>
            <person name="Shenoy N."/>
            <person name="Sisk P."/>
            <person name="Stolte C."/>
            <person name="Sykes S."/>
            <person name="Wortman J."/>
            <person name="Nusbaum C."/>
            <person name="Birren B."/>
        </authorList>
    </citation>
    <scope>NUCLEOTIDE SEQUENCE [LARGE SCALE GENOMIC DNA]</scope>
    <source>
        <strain evidence="1 2">7_3_47FAA</strain>
    </source>
</reference>